<dbReference type="InterPro" id="IPR052019">
    <property type="entry name" value="F420H2_bilvrd_red/Heme_oxyg"/>
</dbReference>
<dbReference type="Pfam" id="PF01243">
    <property type="entry name" value="PNPOx_N"/>
    <property type="match status" value="1"/>
</dbReference>
<dbReference type="GO" id="GO:0070967">
    <property type="term" value="F:coenzyme F420 binding"/>
    <property type="evidence" value="ECO:0007669"/>
    <property type="project" value="TreeGrafter"/>
</dbReference>
<evidence type="ECO:0000313" key="4">
    <source>
        <dbReference type="Proteomes" id="UP000584374"/>
    </source>
</evidence>
<evidence type="ECO:0000259" key="2">
    <source>
        <dbReference type="Pfam" id="PF01243"/>
    </source>
</evidence>
<dbReference type="PANTHER" id="PTHR35176:SF6">
    <property type="entry name" value="HEME OXYGENASE HI_0854-RELATED"/>
    <property type="match status" value="1"/>
</dbReference>
<feature type="domain" description="Pyridoxamine 5'-phosphate oxidase N-terminal" evidence="2">
    <location>
        <begin position="16"/>
        <end position="130"/>
    </location>
</feature>
<proteinExistence type="predicted"/>
<dbReference type="AlphaFoldDB" id="A0A840PVR6"/>
<dbReference type="SUPFAM" id="SSF50475">
    <property type="entry name" value="FMN-binding split barrel"/>
    <property type="match status" value="1"/>
</dbReference>
<dbReference type="GO" id="GO:0005829">
    <property type="term" value="C:cytosol"/>
    <property type="evidence" value="ECO:0007669"/>
    <property type="project" value="TreeGrafter"/>
</dbReference>
<evidence type="ECO:0000256" key="1">
    <source>
        <dbReference type="ARBA" id="ARBA00023002"/>
    </source>
</evidence>
<protein>
    <recommendedName>
        <fullName evidence="2">Pyridoxamine 5'-phosphate oxidase N-terminal domain-containing protein</fullName>
    </recommendedName>
</protein>
<dbReference type="PANTHER" id="PTHR35176">
    <property type="entry name" value="HEME OXYGENASE HI_0854-RELATED"/>
    <property type="match status" value="1"/>
</dbReference>
<keyword evidence="4" id="KW-1185">Reference proteome</keyword>
<keyword evidence="1" id="KW-0560">Oxidoreductase</keyword>
<organism evidence="3 4">
    <name type="scientific">Saccharopolyspora phatthalungensis</name>
    <dbReference type="NCBI Taxonomy" id="664693"/>
    <lineage>
        <taxon>Bacteria</taxon>
        <taxon>Bacillati</taxon>
        <taxon>Actinomycetota</taxon>
        <taxon>Actinomycetes</taxon>
        <taxon>Pseudonocardiales</taxon>
        <taxon>Pseudonocardiaceae</taxon>
        <taxon>Saccharopolyspora</taxon>
    </lineage>
</organism>
<name>A0A840PVR6_9PSEU</name>
<evidence type="ECO:0000313" key="3">
    <source>
        <dbReference type="EMBL" id="MBB5154362.1"/>
    </source>
</evidence>
<dbReference type="EMBL" id="JACHIW010000001">
    <property type="protein sequence ID" value="MBB5154362.1"/>
    <property type="molecule type" value="Genomic_DNA"/>
</dbReference>
<gene>
    <name evidence="3" type="ORF">BJ970_001896</name>
</gene>
<dbReference type="InterPro" id="IPR012349">
    <property type="entry name" value="Split_barrel_FMN-bd"/>
</dbReference>
<accession>A0A840PVR6</accession>
<dbReference type="Gene3D" id="2.30.110.10">
    <property type="entry name" value="Electron Transport, Fmn-binding Protein, Chain A"/>
    <property type="match status" value="1"/>
</dbReference>
<dbReference type="RefSeq" id="WP_184725908.1">
    <property type="nucleotide sequence ID" value="NZ_JACHIW010000001.1"/>
</dbReference>
<reference evidence="3 4" key="1">
    <citation type="submission" date="2020-08" db="EMBL/GenBank/DDBJ databases">
        <title>Sequencing the genomes of 1000 actinobacteria strains.</title>
        <authorList>
            <person name="Klenk H.-P."/>
        </authorList>
    </citation>
    <scope>NUCLEOTIDE SEQUENCE [LARGE SCALE GENOMIC DNA]</scope>
    <source>
        <strain evidence="3 4">DSM 45584</strain>
    </source>
</reference>
<dbReference type="GO" id="GO:0016627">
    <property type="term" value="F:oxidoreductase activity, acting on the CH-CH group of donors"/>
    <property type="evidence" value="ECO:0007669"/>
    <property type="project" value="TreeGrafter"/>
</dbReference>
<dbReference type="InterPro" id="IPR011576">
    <property type="entry name" value="Pyridox_Oxase_N"/>
</dbReference>
<sequence>MTTWQEFAAEAPELAKTVRVRLKAAKHHVLATLRLDGSPRVSGTEVAWRGPDLTLGSMPGARKALDLRRDPRFALHGNPGDGSMMAPDVKLAGRAVEVTGDEQRAWVAEVKPPSEDSHLFRLELTEVTTTGVSADQTHLIIQHWTPTEGTRVFTRK</sequence>
<comment type="caution">
    <text evidence="3">The sequence shown here is derived from an EMBL/GenBank/DDBJ whole genome shotgun (WGS) entry which is preliminary data.</text>
</comment>
<dbReference type="Proteomes" id="UP000584374">
    <property type="component" value="Unassembled WGS sequence"/>
</dbReference>